<gene>
    <name evidence="2" type="ORF">Pfra01_001418700</name>
</gene>
<accession>A0A9W6XPW1</accession>
<dbReference type="AlphaFoldDB" id="A0A9W6XPW1"/>
<organism evidence="2 3">
    <name type="scientific">Phytophthora fragariaefolia</name>
    <dbReference type="NCBI Taxonomy" id="1490495"/>
    <lineage>
        <taxon>Eukaryota</taxon>
        <taxon>Sar</taxon>
        <taxon>Stramenopiles</taxon>
        <taxon>Oomycota</taxon>
        <taxon>Peronosporomycetes</taxon>
        <taxon>Peronosporales</taxon>
        <taxon>Peronosporaceae</taxon>
        <taxon>Phytophthora</taxon>
    </lineage>
</organism>
<dbReference type="CDD" id="cd00024">
    <property type="entry name" value="CD_CSD"/>
    <property type="match status" value="1"/>
</dbReference>
<dbReference type="InterPro" id="IPR056924">
    <property type="entry name" value="SH3_Tf2-1"/>
</dbReference>
<sequence>MAAAQFRWHEAYDRNQPVVSFTVGDHVLLDTRNLDVRHMGTTGKRKRAARYIDPYRILKIAGPDTYTLELPPGLRLHSDYHVFRFRQYHRDHDPQRTTRVQPVLVADGSEGHLVSEILHHRCHHGVQQFNVRWLDSSIKPSWEPLGNLVQVLALVHSPTSFYNRARDKCLVTPGDSTEFLLGNDLLTTLGIDMLRQLDMLVAHAMRGERDDEFDDADEPLIGSSASLSAAVLAAVVNMIERAVEKGFPTELVTTLRRIATRFDLWRLRLVDDTPARVPPMKVRLKPGAKL</sequence>
<evidence type="ECO:0000313" key="2">
    <source>
        <dbReference type="EMBL" id="GMF42819.1"/>
    </source>
</evidence>
<dbReference type="EMBL" id="BSXT01001476">
    <property type="protein sequence ID" value="GMF42819.1"/>
    <property type="molecule type" value="Genomic_DNA"/>
</dbReference>
<keyword evidence="3" id="KW-1185">Reference proteome</keyword>
<evidence type="ECO:0000313" key="3">
    <source>
        <dbReference type="Proteomes" id="UP001165121"/>
    </source>
</evidence>
<comment type="caution">
    <text evidence="2">The sequence shown here is derived from an EMBL/GenBank/DDBJ whole genome shotgun (WGS) entry which is preliminary data.</text>
</comment>
<feature type="domain" description="Tf2-1-like SH3-like" evidence="1">
    <location>
        <begin position="24"/>
        <end position="89"/>
    </location>
</feature>
<name>A0A9W6XPW1_9STRA</name>
<dbReference type="InterPro" id="IPR016197">
    <property type="entry name" value="Chromo-like_dom_sf"/>
</dbReference>
<dbReference type="Pfam" id="PF24626">
    <property type="entry name" value="SH3_Tf2-1"/>
    <property type="match status" value="1"/>
</dbReference>
<evidence type="ECO:0000259" key="1">
    <source>
        <dbReference type="Pfam" id="PF24626"/>
    </source>
</evidence>
<dbReference type="Proteomes" id="UP001165121">
    <property type="component" value="Unassembled WGS sequence"/>
</dbReference>
<dbReference type="SUPFAM" id="SSF54160">
    <property type="entry name" value="Chromo domain-like"/>
    <property type="match status" value="1"/>
</dbReference>
<proteinExistence type="predicted"/>
<dbReference type="OrthoDB" id="128718at2759"/>
<protein>
    <submittedName>
        <fullName evidence="2">Unnamed protein product</fullName>
    </submittedName>
</protein>
<reference evidence="2" key="1">
    <citation type="submission" date="2023-04" db="EMBL/GenBank/DDBJ databases">
        <title>Phytophthora fragariaefolia NBRC 109709.</title>
        <authorList>
            <person name="Ichikawa N."/>
            <person name="Sato H."/>
            <person name="Tonouchi N."/>
        </authorList>
    </citation>
    <scope>NUCLEOTIDE SEQUENCE</scope>
    <source>
        <strain evidence="2">NBRC 109709</strain>
    </source>
</reference>